<evidence type="ECO:0000256" key="3">
    <source>
        <dbReference type="ARBA" id="ARBA00022606"/>
    </source>
</evidence>
<dbReference type="EnsemblMetazoa" id="AMEM004846-RA">
    <property type="protein sequence ID" value="AMEM004846-PA"/>
    <property type="gene ID" value="AMEM004846"/>
</dbReference>
<evidence type="ECO:0000256" key="4">
    <source>
        <dbReference type="ARBA" id="ARBA00022692"/>
    </source>
</evidence>
<keyword evidence="12" id="KW-1185">Reference proteome</keyword>
<reference evidence="11" key="1">
    <citation type="submission" date="2020-05" db="UniProtKB">
        <authorList>
            <consortium name="EnsemblMetazoa"/>
        </authorList>
    </citation>
    <scope>IDENTIFICATION</scope>
    <source>
        <strain evidence="11">MAF</strain>
    </source>
</reference>
<dbReference type="GO" id="GO:0007165">
    <property type="term" value="P:signal transduction"/>
    <property type="evidence" value="ECO:0007669"/>
    <property type="project" value="UniProtKB-KW"/>
</dbReference>
<dbReference type="GO" id="GO:0004984">
    <property type="term" value="F:olfactory receptor activity"/>
    <property type="evidence" value="ECO:0007669"/>
    <property type="project" value="InterPro"/>
</dbReference>
<evidence type="ECO:0000256" key="10">
    <source>
        <dbReference type="SAM" id="Phobius"/>
    </source>
</evidence>
<evidence type="ECO:0000256" key="9">
    <source>
        <dbReference type="ARBA" id="ARBA00023224"/>
    </source>
</evidence>
<dbReference type="InterPro" id="IPR004117">
    <property type="entry name" value="7tm6_olfct_rcpt"/>
</dbReference>
<organism evidence="11 12">
    <name type="scientific">Anopheles merus</name>
    <name type="common">Mosquito</name>
    <dbReference type="NCBI Taxonomy" id="30066"/>
    <lineage>
        <taxon>Eukaryota</taxon>
        <taxon>Metazoa</taxon>
        <taxon>Ecdysozoa</taxon>
        <taxon>Arthropoda</taxon>
        <taxon>Hexapoda</taxon>
        <taxon>Insecta</taxon>
        <taxon>Pterygota</taxon>
        <taxon>Neoptera</taxon>
        <taxon>Endopterygota</taxon>
        <taxon>Diptera</taxon>
        <taxon>Nematocera</taxon>
        <taxon>Culicoidea</taxon>
        <taxon>Culicidae</taxon>
        <taxon>Anophelinae</taxon>
        <taxon>Anopheles</taxon>
    </lineage>
</organism>
<keyword evidence="9" id="KW-0807">Transducer</keyword>
<feature type="transmembrane region" description="Helical" evidence="10">
    <location>
        <begin position="66"/>
        <end position="85"/>
    </location>
</feature>
<dbReference type="VEuPathDB" id="VectorBase:AMEM21_015857"/>
<dbReference type="PANTHER" id="PTHR21137">
    <property type="entry name" value="ODORANT RECEPTOR"/>
    <property type="match status" value="1"/>
</dbReference>
<dbReference type="PANTHER" id="PTHR21137:SF35">
    <property type="entry name" value="ODORANT RECEPTOR 19A-RELATED"/>
    <property type="match status" value="1"/>
</dbReference>
<evidence type="ECO:0000256" key="5">
    <source>
        <dbReference type="ARBA" id="ARBA00022725"/>
    </source>
</evidence>
<name>A0A182UWH3_ANOME</name>
<feature type="transmembrane region" description="Helical" evidence="10">
    <location>
        <begin position="120"/>
        <end position="138"/>
    </location>
</feature>
<keyword evidence="4 10" id="KW-0812">Transmembrane</keyword>
<evidence type="ECO:0000313" key="12">
    <source>
        <dbReference type="Proteomes" id="UP000075903"/>
    </source>
</evidence>
<keyword evidence="5" id="KW-0552">Olfaction</keyword>
<dbReference type="STRING" id="30066.A0A182UWH3"/>
<dbReference type="Proteomes" id="UP000075903">
    <property type="component" value="Unassembled WGS sequence"/>
</dbReference>
<dbReference type="Pfam" id="PF02949">
    <property type="entry name" value="7tm_6"/>
    <property type="match status" value="2"/>
</dbReference>
<feature type="transmembrane region" description="Helical" evidence="10">
    <location>
        <begin position="378"/>
        <end position="404"/>
    </location>
</feature>
<dbReference type="GO" id="GO:0005549">
    <property type="term" value="F:odorant binding"/>
    <property type="evidence" value="ECO:0007669"/>
    <property type="project" value="InterPro"/>
</dbReference>
<dbReference type="AlphaFoldDB" id="A0A182UWH3"/>
<protein>
    <submittedName>
        <fullName evidence="11">Uncharacterized protein</fullName>
    </submittedName>
</protein>
<comment type="subcellular location">
    <subcellularLocation>
        <location evidence="1">Cell membrane</location>
        <topology evidence="1">Multi-pass membrane protein</topology>
    </subcellularLocation>
</comment>
<feature type="transmembrane region" description="Helical" evidence="10">
    <location>
        <begin position="150"/>
        <end position="169"/>
    </location>
</feature>
<feature type="transmembrane region" description="Helical" evidence="10">
    <location>
        <begin position="32"/>
        <end position="54"/>
    </location>
</feature>
<accession>A0A182UWH3</accession>
<keyword evidence="7 10" id="KW-0472">Membrane</keyword>
<evidence type="ECO:0000256" key="1">
    <source>
        <dbReference type="ARBA" id="ARBA00004651"/>
    </source>
</evidence>
<keyword evidence="3" id="KW-0716">Sensory transduction</keyword>
<keyword evidence="8" id="KW-0675">Receptor</keyword>
<evidence type="ECO:0000313" key="11">
    <source>
        <dbReference type="EnsemblMetazoa" id="AMEM004846-PA"/>
    </source>
</evidence>
<feature type="transmembrane region" description="Helical" evidence="10">
    <location>
        <begin position="436"/>
        <end position="457"/>
    </location>
</feature>
<evidence type="ECO:0000256" key="6">
    <source>
        <dbReference type="ARBA" id="ARBA00022989"/>
    </source>
</evidence>
<dbReference type="VEuPathDB" id="VectorBase:AMEM004846"/>
<keyword evidence="2" id="KW-1003">Cell membrane</keyword>
<proteinExistence type="predicted"/>
<dbReference type="GO" id="GO:0005886">
    <property type="term" value="C:plasma membrane"/>
    <property type="evidence" value="ECO:0007669"/>
    <property type="project" value="UniProtKB-SubCell"/>
</dbReference>
<sequence length="645" mass="74396">MLRLSPEDPKAVMPVVKRLLKLSGLTQETTRFGAINFLNLFIYIAAVLVPKVCFPYPNTEAMIRGLSELIFFTNVYVGFFCFISQHRHYRDLLNAIDSFVDVDSPSEQILIKFNVKIQKLSVVFCWYIAVTATFYWLAPCLMTYRSIYKALLALCILTWCFTLLYILIVGLDVTGMNGLLIMFNMTLEMFGYCFFCTELATTGTLVARQTYEFRWEEHEPKIQKNISTIVARSQLPLRITACGFITVNVELFAKPSDDTDVMPLVLRLLRVIGVWDVTQYRYRYVAVFLSYCFGILIPKLCFGYPTLEASIRGYTELILETNVFAGMLQLYLCYNHFVPLVDELRAFADIVFQDNQPMLLRTNLTDLNRRIHKYTLCYCLYMCCVCTVYCVAPLCSNIAGYTAALADTASNSSSTTFTFTLYLEQGFYWLDNRTSLLGYSVCTVFMFPLMYLCAYTATVKVVAVFNMIKYCQTVLRIVVLKLRLLKTLPDVRQRSDGMSEVWVLHQRALRCAELLELVLQPLLLMQFVLCILIWCMMLLYFTVSGINVKFINMFLLFLFVSIETFGYCYLGTQLSQESINVGQALYASGWYEYDVQMRKHISFMIMRSQRRVGLTAAKFCFVDMEQFGAMLNMSYSFFVVLKDAF</sequence>
<feature type="transmembrane region" description="Helical" evidence="10">
    <location>
        <begin position="549"/>
        <end position="570"/>
    </location>
</feature>
<evidence type="ECO:0000256" key="2">
    <source>
        <dbReference type="ARBA" id="ARBA00022475"/>
    </source>
</evidence>
<evidence type="ECO:0000256" key="8">
    <source>
        <dbReference type="ARBA" id="ARBA00023170"/>
    </source>
</evidence>
<feature type="transmembrane region" description="Helical" evidence="10">
    <location>
        <begin position="522"/>
        <end position="543"/>
    </location>
</feature>
<keyword evidence="6 10" id="KW-1133">Transmembrane helix</keyword>
<feature type="transmembrane region" description="Helical" evidence="10">
    <location>
        <begin position="189"/>
        <end position="207"/>
    </location>
</feature>
<evidence type="ECO:0000256" key="7">
    <source>
        <dbReference type="ARBA" id="ARBA00023136"/>
    </source>
</evidence>